<dbReference type="AlphaFoldDB" id="A0A0A9BL31"/>
<accession>A0A0A9BL31</accession>
<evidence type="ECO:0000313" key="1">
    <source>
        <dbReference type="EMBL" id="JAD61940.1"/>
    </source>
</evidence>
<reference evidence="1" key="2">
    <citation type="journal article" date="2015" name="Data Brief">
        <title>Shoot transcriptome of the giant reed, Arundo donax.</title>
        <authorList>
            <person name="Barrero R.A."/>
            <person name="Guerrero F.D."/>
            <person name="Moolhuijzen P."/>
            <person name="Goolsby J.A."/>
            <person name="Tidwell J."/>
            <person name="Bellgard S.E."/>
            <person name="Bellgard M.I."/>
        </authorList>
    </citation>
    <scope>NUCLEOTIDE SEQUENCE</scope>
    <source>
        <tissue evidence="1">Shoot tissue taken approximately 20 cm above the soil surface</tissue>
    </source>
</reference>
<proteinExistence type="predicted"/>
<organism evidence="1">
    <name type="scientific">Arundo donax</name>
    <name type="common">Giant reed</name>
    <name type="synonym">Donax arundinaceus</name>
    <dbReference type="NCBI Taxonomy" id="35708"/>
    <lineage>
        <taxon>Eukaryota</taxon>
        <taxon>Viridiplantae</taxon>
        <taxon>Streptophyta</taxon>
        <taxon>Embryophyta</taxon>
        <taxon>Tracheophyta</taxon>
        <taxon>Spermatophyta</taxon>
        <taxon>Magnoliopsida</taxon>
        <taxon>Liliopsida</taxon>
        <taxon>Poales</taxon>
        <taxon>Poaceae</taxon>
        <taxon>PACMAD clade</taxon>
        <taxon>Arundinoideae</taxon>
        <taxon>Arundineae</taxon>
        <taxon>Arundo</taxon>
    </lineage>
</organism>
<sequence>MIPQASATTELPMHSPEHLPLPLLFMTESRASLYTQAL</sequence>
<name>A0A0A9BL31_ARUDO</name>
<dbReference type="EMBL" id="GBRH01235955">
    <property type="protein sequence ID" value="JAD61940.1"/>
    <property type="molecule type" value="Transcribed_RNA"/>
</dbReference>
<reference evidence="1" key="1">
    <citation type="submission" date="2014-09" db="EMBL/GenBank/DDBJ databases">
        <authorList>
            <person name="Magalhaes I.L.F."/>
            <person name="Oliveira U."/>
            <person name="Santos F.R."/>
            <person name="Vidigal T.H.D.A."/>
            <person name="Brescovit A.D."/>
            <person name="Santos A.J."/>
        </authorList>
    </citation>
    <scope>NUCLEOTIDE SEQUENCE</scope>
    <source>
        <tissue evidence="1">Shoot tissue taken approximately 20 cm above the soil surface</tissue>
    </source>
</reference>
<protein>
    <submittedName>
        <fullName evidence="1">Uncharacterized protein</fullName>
    </submittedName>
</protein>